<evidence type="ECO:0000313" key="1">
    <source>
        <dbReference type="EMBL" id="GAL26377.1"/>
    </source>
</evidence>
<name>A0ABQ0JC89_9VIBR</name>
<dbReference type="EMBL" id="BBMS01000018">
    <property type="protein sequence ID" value="GAL26377.1"/>
    <property type="molecule type" value="Genomic_DNA"/>
</dbReference>
<organism evidence="1 2">
    <name type="scientific">Vibrio variabilis</name>
    <dbReference type="NCBI Taxonomy" id="990271"/>
    <lineage>
        <taxon>Bacteria</taxon>
        <taxon>Pseudomonadati</taxon>
        <taxon>Pseudomonadota</taxon>
        <taxon>Gammaproteobacteria</taxon>
        <taxon>Vibrionales</taxon>
        <taxon>Vibrionaceae</taxon>
        <taxon>Vibrio</taxon>
    </lineage>
</organism>
<reference evidence="2" key="1">
    <citation type="submission" date="2014-09" db="EMBL/GenBank/DDBJ databases">
        <title>Vibrio variabilis JCM 19239. (C206) whole genome shotgun sequence.</title>
        <authorList>
            <person name="Sawabe T."/>
            <person name="Meirelles P."/>
            <person name="Nakanishi M."/>
            <person name="Sayaka M."/>
            <person name="Hattori M."/>
            <person name="Ohkuma M."/>
        </authorList>
    </citation>
    <scope>NUCLEOTIDE SEQUENCE [LARGE SCALE GENOMIC DNA]</scope>
    <source>
        <strain evidence="2">JCM 19239</strain>
    </source>
</reference>
<dbReference type="Gene3D" id="2.30.42.10">
    <property type="match status" value="1"/>
</dbReference>
<comment type="caution">
    <text evidence="1">The sequence shown here is derived from an EMBL/GenBank/DDBJ whole genome shotgun (WGS) entry which is preliminary data.</text>
</comment>
<dbReference type="InterPro" id="IPR036034">
    <property type="entry name" value="PDZ_sf"/>
</dbReference>
<gene>
    <name evidence="1" type="ORF">JCM19239_284</name>
</gene>
<sequence>MALNGADLTDPAAMGQIYQSITELTELNLTVERDGQQHDIFIQF</sequence>
<dbReference type="Proteomes" id="UP000029223">
    <property type="component" value="Unassembled WGS sequence"/>
</dbReference>
<keyword evidence="2" id="KW-1185">Reference proteome</keyword>
<proteinExistence type="predicted"/>
<protein>
    <submittedName>
        <fullName evidence="1">General secretion pathway protein C</fullName>
    </submittedName>
</protein>
<evidence type="ECO:0000313" key="2">
    <source>
        <dbReference type="Proteomes" id="UP000029223"/>
    </source>
</evidence>
<dbReference type="SUPFAM" id="SSF50156">
    <property type="entry name" value="PDZ domain-like"/>
    <property type="match status" value="1"/>
</dbReference>
<accession>A0ABQ0JC89</accession>